<protein>
    <submittedName>
        <fullName evidence="7">Rod shape-determining protein RodA</fullName>
    </submittedName>
</protein>
<feature type="transmembrane region" description="Helical" evidence="6">
    <location>
        <begin position="173"/>
        <end position="189"/>
    </location>
</feature>
<keyword evidence="2 6" id="KW-0812">Transmembrane</keyword>
<dbReference type="PANTHER" id="PTHR30474:SF1">
    <property type="entry name" value="PEPTIDOGLYCAN GLYCOSYLTRANSFERASE MRDB"/>
    <property type="match status" value="1"/>
</dbReference>
<evidence type="ECO:0000256" key="1">
    <source>
        <dbReference type="ARBA" id="ARBA00004141"/>
    </source>
</evidence>
<evidence type="ECO:0000256" key="6">
    <source>
        <dbReference type="SAM" id="Phobius"/>
    </source>
</evidence>
<evidence type="ECO:0000256" key="3">
    <source>
        <dbReference type="ARBA" id="ARBA00022960"/>
    </source>
</evidence>
<dbReference type="OrthoDB" id="9768187at2"/>
<dbReference type="GO" id="GO:0051301">
    <property type="term" value="P:cell division"/>
    <property type="evidence" value="ECO:0007669"/>
    <property type="project" value="InterPro"/>
</dbReference>
<keyword evidence="3" id="KW-0133">Cell shape</keyword>
<keyword evidence="8" id="KW-1185">Reference proteome</keyword>
<dbReference type="EMBL" id="MKIR01000004">
    <property type="protein sequence ID" value="OFI49974.1"/>
    <property type="molecule type" value="Genomic_DNA"/>
</dbReference>
<dbReference type="RefSeq" id="WP_070791637.1">
    <property type="nucleotide sequence ID" value="NZ_MKIR01000004.1"/>
</dbReference>
<sequence>MKKNKRSLDSRLDYPLILPVLLLLLIGLGSIYIAVSHDYPIQVSRVMILQSIWAILGIIIAFIVMHFNSKYLWKLTPIFYVLGIILMILPLVFYDNQLVAATGAKNWVSYNGKTYFQPSELMKISYILMMAKIVTSYQSVQKATDLVDDFKLIFRLFLVTLPIIVLLKLQNDFGTLLVFMAIFAGVVFVSGVSWKIIVPTALTILIVGGGILFLTTVDWGRNFLMSIGIEKYQIQRIDAWFHPFENAQNVTFQQAQGQISVGIGGLTGYGFDVATLPVPVRESDMIFTVIAENFGFIGSTCLILIYFFLIYRMIMATYNSNNQFYIYISTGIIMMILFHVFENIGATIGVLPLTGIPLPFISQGGSSLIGNLIGVGLVLSMKYNQLEVDDDGIPNENGKVIYRRSSK</sequence>
<evidence type="ECO:0000313" key="7">
    <source>
        <dbReference type="EMBL" id="OFI49974.1"/>
    </source>
</evidence>
<feature type="transmembrane region" description="Helical" evidence="6">
    <location>
        <begin position="285"/>
        <end position="312"/>
    </location>
</feature>
<dbReference type="Pfam" id="PF01098">
    <property type="entry name" value="FTSW_RODA_SPOVE"/>
    <property type="match status" value="1"/>
</dbReference>
<dbReference type="Proteomes" id="UP000178622">
    <property type="component" value="Unassembled WGS sequence"/>
</dbReference>
<feature type="transmembrane region" description="Helical" evidence="6">
    <location>
        <begin position="152"/>
        <end position="167"/>
    </location>
</feature>
<dbReference type="STRING" id="1859473.BG261_10035"/>
<evidence type="ECO:0000313" key="8">
    <source>
        <dbReference type="Proteomes" id="UP000178622"/>
    </source>
</evidence>
<feature type="transmembrane region" description="Helical" evidence="6">
    <location>
        <begin position="361"/>
        <end position="379"/>
    </location>
</feature>
<dbReference type="InterPro" id="IPR018365">
    <property type="entry name" value="Cell_cycle_FtsW-rel_CS"/>
</dbReference>
<dbReference type="GO" id="GO:0005886">
    <property type="term" value="C:plasma membrane"/>
    <property type="evidence" value="ECO:0007669"/>
    <property type="project" value="TreeGrafter"/>
</dbReference>
<evidence type="ECO:0000256" key="2">
    <source>
        <dbReference type="ARBA" id="ARBA00022692"/>
    </source>
</evidence>
<feature type="transmembrane region" description="Helical" evidence="6">
    <location>
        <begin position="196"/>
        <end position="217"/>
    </location>
</feature>
<feature type="transmembrane region" description="Helical" evidence="6">
    <location>
        <begin position="77"/>
        <end position="94"/>
    </location>
</feature>
<comment type="subcellular location">
    <subcellularLocation>
        <location evidence="1">Membrane</location>
        <topology evidence="1">Multi-pass membrane protein</topology>
    </subcellularLocation>
</comment>
<accession>A0A1E8GNX9</accession>
<keyword evidence="4 6" id="KW-1133">Transmembrane helix</keyword>
<dbReference type="PANTHER" id="PTHR30474">
    <property type="entry name" value="CELL CYCLE PROTEIN"/>
    <property type="match status" value="1"/>
</dbReference>
<evidence type="ECO:0000256" key="5">
    <source>
        <dbReference type="ARBA" id="ARBA00023136"/>
    </source>
</evidence>
<evidence type="ECO:0000256" key="4">
    <source>
        <dbReference type="ARBA" id="ARBA00022989"/>
    </source>
</evidence>
<feature type="transmembrane region" description="Helical" evidence="6">
    <location>
        <begin position="324"/>
        <end position="341"/>
    </location>
</feature>
<gene>
    <name evidence="7" type="ORF">BG261_10035</name>
</gene>
<dbReference type="GO" id="GO:0032153">
    <property type="term" value="C:cell division site"/>
    <property type="evidence" value="ECO:0007669"/>
    <property type="project" value="TreeGrafter"/>
</dbReference>
<name>A0A1E8GNX9_9LACT</name>
<keyword evidence="5 6" id="KW-0472">Membrane</keyword>
<feature type="transmembrane region" description="Helical" evidence="6">
    <location>
        <begin position="12"/>
        <end position="35"/>
    </location>
</feature>
<dbReference type="AlphaFoldDB" id="A0A1E8GNX9"/>
<organism evidence="7 8">
    <name type="scientific">Floricoccus tropicus</name>
    <dbReference type="NCBI Taxonomy" id="1859473"/>
    <lineage>
        <taxon>Bacteria</taxon>
        <taxon>Bacillati</taxon>
        <taxon>Bacillota</taxon>
        <taxon>Bacilli</taxon>
        <taxon>Lactobacillales</taxon>
        <taxon>Streptococcaceae</taxon>
        <taxon>Floricoccus</taxon>
    </lineage>
</organism>
<feature type="transmembrane region" description="Helical" evidence="6">
    <location>
        <begin position="47"/>
        <end position="65"/>
    </location>
</feature>
<dbReference type="GO" id="GO:0015648">
    <property type="term" value="F:lipid-linked peptidoglycan transporter activity"/>
    <property type="evidence" value="ECO:0007669"/>
    <property type="project" value="TreeGrafter"/>
</dbReference>
<dbReference type="PROSITE" id="PS00428">
    <property type="entry name" value="FTSW_RODA_SPOVE"/>
    <property type="match status" value="1"/>
</dbReference>
<dbReference type="InterPro" id="IPR001182">
    <property type="entry name" value="FtsW/RodA"/>
</dbReference>
<dbReference type="GO" id="GO:0008360">
    <property type="term" value="P:regulation of cell shape"/>
    <property type="evidence" value="ECO:0007669"/>
    <property type="project" value="UniProtKB-KW"/>
</dbReference>
<comment type="caution">
    <text evidence="7">The sequence shown here is derived from an EMBL/GenBank/DDBJ whole genome shotgun (WGS) entry which is preliminary data.</text>
</comment>
<reference evidence="8" key="1">
    <citation type="submission" date="2016-09" db="EMBL/GenBank/DDBJ databases">
        <title>Draft genome sequence of a novel species of the family Streptococcaceae isolated from flowers.</title>
        <authorList>
            <person name="Chuah L.-O."/>
            <person name="Yap K.-P."/>
            <person name="Thong K.L."/>
            <person name="Liong M.T."/>
            <person name="Ahmad R."/>
            <person name="Rusul G."/>
        </authorList>
    </citation>
    <scope>NUCLEOTIDE SEQUENCE [LARGE SCALE GENOMIC DNA]</scope>
    <source>
        <strain evidence="8">DF1</strain>
    </source>
</reference>
<proteinExistence type="predicted"/>